<dbReference type="InterPro" id="IPR004827">
    <property type="entry name" value="bZIP"/>
</dbReference>
<evidence type="ECO:0000256" key="7">
    <source>
        <dbReference type="SAM" id="SignalP"/>
    </source>
</evidence>
<keyword evidence="10" id="KW-1185">Reference proteome</keyword>
<keyword evidence="3" id="KW-0238">DNA-binding</keyword>
<dbReference type="Pfam" id="PF00170">
    <property type="entry name" value="bZIP_1"/>
    <property type="match status" value="1"/>
</dbReference>
<dbReference type="GO" id="GO:0005634">
    <property type="term" value="C:nucleus"/>
    <property type="evidence" value="ECO:0007669"/>
    <property type="project" value="UniProtKB-SubCell"/>
</dbReference>
<evidence type="ECO:0000256" key="4">
    <source>
        <dbReference type="ARBA" id="ARBA00023163"/>
    </source>
</evidence>
<evidence type="ECO:0000256" key="3">
    <source>
        <dbReference type="ARBA" id="ARBA00023125"/>
    </source>
</evidence>
<keyword evidence="4" id="KW-0804">Transcription</keyword>
<dbReference type="AlphaFoldDB" id="A0A5D2SRY0"/>
<evidence type="ECO:0000313" key="9">
    <source>
        <dbReference type="EMBL" id="TYI55175.1"/>
    </source>
</evidence>
<dbReference type="FunFam" id="1.20.5.170:FF:000020">
    <property type="entry name" value="BZIP transcription factor"/>
    <property type="match status" value="1"/>
</dbReference>
<evidence type="ECO:0000313" key="10">
    <source>
        <dbReference type="Proteomes" id="UP000323597"/>
    </source>
</evidence>
<evidence type="ECO:0000256" key="6">
    <source>
        <dbReference type="SAM" id="Coils"/>
    </source>
</evidence>
<keyword evidence="7" id="KW-0732">Signal</keyword>
<dbReference type="PANTHER" id="PTHR45764">
    <property type="entry name" value="BZIP TRANSCRIPTION FACTOR 44"/>
    <property type="match status" value="1"/>
</dbReference>
<sequence>MAFSMSYAIIMRRIRILHSFSVVFLYWSASSSDSDPQYANIDERKRKRMLSNRESARRSRMRKQKRLQDLVQEVSALQKDNSQISERISVATQCYIEMQSANNVLRAQAMELTERLRSLNSVLQVVEEVGGYAVDIPEIPEPWQLPCPIQPIMASVDMFEYDG</sequence>
<evidence type="ECO:0000259" key="8">
    <source>
        <dbReference type="PROSITE" id="PS50217"/>
    </source>
</evidence>
<dbReference type="Gene3D" id="1.20.5.170">
    <property type="match status" value="1"/>
</dbReference>
<dbReference type="SMART" id="SM00338">
    <property type="entry name" value="BRLZ"/>
    <property type="match status" value="1"/>
</dbReference>
<feature type="signal peptide" evidence="7">
    <location>
        <begin position="1"/>
        <end position="32"/>
    </location>
</feature>
<dbReference type="PROSITE" id="PS50217">
    <property type="entry name" value="BZIP"/>
    <property type="match status" value="1"/>
</dbReference>
<dbReference type="InterPro" id="IPR046347">
    <property type="entry name" value="bZIP_sf"/>
</dbReference>
<dbReference type="PANTHER" id="PTHR45764:SF34">
    <property type="entry name" value="BZIP TRANSCRIPTION FACTOR 53"/>
    <property type="match status" value="1"/>
</dbReference>
<dbReference type="Proteomes" id="UP000323597">
    <property type="component" value="Chromosome D11"/>
</dbReference>
<dbReference type="SUPFAM" id="SSF57959">
    <property type="entry name" value="Leucine zipper domain"/>
    <property type="match status" value="1"/>
</dbReference>
<dbReference type="EMBL" id="CM017659">
    <property type="protein sequence ID" value="TYI55175.1"/>
    <property type="molecule type" value="Genomic_DNA"/>
</dbReference>
<dbReference type="GO" id="GO:0045893">
    <property type="term" value="P:positive regulation of DNA-templated transcription"/>
    <property type="evidence" value="ECO:0007669"/>
    <property type="project" value="TreeGrafter"/>
</dbReference>
<feature type="coiled-coil region" evidence="6">
    <location>
        <begin position="53"/>
        <end position="129"/>
    </location>
</feature>
<accession>A0A5D2SRY0</accession>
<proteinExistence type="predicted"/>
<reference evidence="9 10" key="1">
    <citation type="submission" date="2019-07" db="EMBL/GenBank/DDBJ databases">
        <title>WGS assembly of Gossypium mustelinum.</title>
        <authorList>
            <person name="Chen Z.J."/>
            <person name="Sreedasyam A."/>
            <person name="Ando A."/>
            <person name="Song Q."/>
            <person name="De L."/>
            <person name="Hulse-Kemp A."/>
            <person name="Ding M."/>
            <person name="Ye W."/>
            <person name="Kirkbride R."/>
            <person name="Jenkins J."/>
            <person name="Plott C."/>
            <person name="Lovell J."/>
            <person name="Lin Y.-M."/>
            <person name="Vaughn R."/>
            <person name="Liu B."/>
            <person name="Li W."/>
            <person name="Simpson S."/>
            <person name="Scheffler B."/>
            <person name="Saski C."/>
            <person name="Grover C."/>
            <person name="Hu G."/>
            <person name="Conover J."/>
            <person name="Carlson J."/>
            <person name="Shu S."/>
            <person name="Boston L."/>
            <person name="Williams M."/>
            <person name="Peterson D."/>
            <person name="Mcgee K."/>
            <person name="Jones D."/>
            <person name="Wendel J."/>
            <person name="Stelly D."/>
            <person name="Grimwood J."/>
            <person name="Schmutz J."/>
        </authorList>
    </citation>
    <scope>NUCLEOTIDE SEQUENCE [LARGE SCALE GENOMIC DNA]</scope>
    <source>
        <strain evidence="9">1408120.09</strain>
    </source>
</reference>
<keyword evidence="2" id="KW-0805">Transcription regulation</keyword>
<dbReference type="GO" id="GO:0000976">
    <property type="term" value="F:transcription cis-regulatory region binding"/>
    <property type="evidence" value="ECO:0007669"/>
    <property type="project" value="TreeGrafter"/>
</dbReference>
<keyword evidence="5" id="KW-0539">Nucleus</keyword>
<gene>
    <name evidence="9" type="ORF">E1A91_D11G123300v1</name>
</gene>
<feature type="domain" description="BZIP" evidence="8">
    <location>
        <begin position="42"/>
        <end position="89"/>
    </location>
</feature>
<evidence type="ECO:0000256" key="2">
    <source>
        <dbReference type="ARBA" id="ARBA00023015"/>
    </source>
</evidence>
<keyword evidence="6" id="KW-0175">Coiled coil</keyword>
<name>A0A5D2SRY0_GOSMU</name>
<evidence type="ECO:0000256" key="1">
    <source>
        <dbReference type="ARBA" id="ARBA00004123"/>
    </source>
</evidence>
<dbReference type="GO" id="GO:0003700">
    <property type="term" value="F:DNA-binding transcription factor activity"/>
    <property type="evidence" value="ECO:0007669"/>
    <property type="project" value="InterPro"/>
</dbReference>
<dbReference type="InterPro" id="IPR045314">
    <property type="entry name" value="bZIP_plant_GBF1"/>
</dbReference>
<dbReference type="GO" id="GO:0046982">
    <property type="term" value="F:protein heterodimerization activity"/>
    <property type="evidence" value="ECO:0007669"/>
    <property type="project" value="UniProtKB-ARBA"/>
</dbReference>
<feature type="chain" id="PRO_5022812890" description="BZIP domain-containing protein" evidence="7">
    <location>
        <begin position="33"/>
        <end position="163"/>
    </location>
</feature>
<dbReference type="CDD" id="cd14702">
    <property type="entry name" value="bZIP_plant_GBF1"/>
    <property type="match status" value="1"/>
</dbReference>
<comment type="subcellular location">
    <subcellularLocation>
        <location evidence="1">Nucleus</location>
    </subcellularLocation>
</comment>
<organism evidence="9 10">
    <name type="scientific">Gossypium mustelinum</name>
    <name type="common">Cotton</name>
    <name type="synonym">Gossypium caicoense</name>
    <dbReference type="NCBI Taxonomy" id="34275"/>
    <lineage>
        <taxon>Eukaryota</taxon>
        <taxon>Viridiplantae</taxon>
        <taxon>Streptophyta</taxon>
        <taxon>Embryophyta</taxon>
        <taxon>Tracheophyta</taxon>
        <taxon>Spermatophyta</taxon>
        <taxon>Magnoliopsida</taxon>
        <taxon>eudicotyledons</taxon>
        <taxon>Gunneridae</taxon>
        <taxon>Pentapetalae</taxon>
        <taxon>rosids</taxon>
        <taxon>malvids</taxon>
        <taxon>Malvales</taxon>
        <taxon>Malvaceae</taxon>
        <taxon>Malvoideae</taxon>
        <taxon>Gossypium</taxon>
    </lineage>
</organism>
<protein>
    <recommendedName>
        <fullName evidence="8">BZIP domain-containing protein</fullName>
    </recommendedName>
</protein>
<evidence type="ECO:0000256" key="5">
    <source>
        <dbReference type="ARBA" id="ARBA00023242"/>
    </source>
</evidence>
<dbReference type="PROSITE" id="PS00036">
    <property type="entry name" value="BZIP_BASIC"/>
    <property type="match status" value="1"/>
</dbReference>